<keyword evidence="2" id="KW-0503">Monooxygenase</keyword>
<dbReference type="InterPro" id="IPR011251">
    <property type="entry name" value="Luciferase-like_dom"/>
</dbReference>
<evidence type="ECO:0000259" key="3">
    <source>
        <dbReference type="Pfam" id="PF00296"/>
    </source>
</evidence>
<evidence type="ECO:0000256" key="2">
    <source>
        <dbReference type="ARBA" id="ARBA00023033"/>
    </source>
</evidence>
<dbReference type="Gene3D" id="3.20.20.30">
    <property type="entry name" value="Luciferase-like domain"/>
    <property type="match status" value="1"/>
</dbReference>
<feature type="domain" description="Luciferase-like" evidence="3">
    <location>
        <begin position="1"/>
        <end position="294"/>
    </location>
</feature>
<name>A0A290YZP7_9PSEU</name>
<proteinExistence type="predicted"/>
<evidence type="ECO:0000313" key="5">
    <source>
        <dbReference type="Proteomes" id="UP000218505"/>
    </source>
</evidence>
<dbReference type="InterPro" id="IPR036661">
    <property type="entry name" value="Luciferase-like_sf"/>
</dbReference>
<evidence type="ECO:0000313" key="4">
    <source>
        <dbReference type="EMBL" id="ATE52217.1"/>
    </source>
</evidence>
<dbReference type="GO" id="GO:0005829">
    <property type="term" value="C:cytosol"/>
    <property type="evidence" value="ECO:0007669"/>
    <property type="project" value="TreeGrafter"/>
</dbReference>
<gene>
    <name evidence="4" type="ORF">CNX65_01995</name>
</gene>
<dbReference type="Pfam" id="PF00296">
    <property type="entry name" value="Bac_luciferase"/>
    <property type="match status" value="1"/>
</dbReference>
<accession>A0A290YZP7</accession>
<sequence>MELGIYSFGDLAPRAVGGPTDVARRLADLVAQVRTADEAGLDVVAIGEHHRREFTVSAPEIVLAALAGVTSSIRLASGVTVLSTQDPVRVFQQFATLDQLSGGRAEVIVGRGAFTESFPLFGHDLRDYDALFDTKVRALLELTRARELPVVNGVDVVPRPLQPELPVWIGVGGTPQSAIRAGVLGTPMFLAFFTGPETSRGTAELYRRAGEQAGHDPASLRLASGGHMFVGRTSQGAKDDFYPYYSDYFSLHPRMRDGMPRGVYDEWLRAGLLVGSPQEVVDKILRHREVLGVDRYVGQFDVGGMPVAMTNRSLELFLTEVVPAVRAETA</sequence>
<evidence type="ECO:0000256" key="1">
    <source>
        <dbReference type="ARBA" id="ARBA00023002"/>
    </source>
</evidence>
<dbReference type="PANTHER" id="PTHR30137:SF8">
    <property type="entry name" value="BLR5498 PROTEIN"/>
    <property type="match status" value="1"/>
</dbReference>
<dbReference type="InterPro" id="IPR050766">
    <property type="entry name" value="Bact_Lucif_Oxidored"/>
</dbReference>
<reference evidence="4" key="1">
    <citation type="submission" date="2017-09" db="EMBL/GenBank/DDBJ databases">
        <title>Complete Genome Sequence of ansamitocin-producing Bacterium Actinosynnema pretiosum X47.</title>
        <authorList>
            <person name="Cao G."/>
            <person name="Zong G."/>
            <person name="Zhong C."/>
            <person name="Fu J."/>
        </authorList>
    </citation>
    <scope>NUCLEOTIDE SEQUENCE [LARGE SCALE GENOMIC DNA]</scope>
    <source>
        <strain evidence="4">X47</strain>
    </source>
</reference>
<protein>
    <submittedName>
        <fullName evidence="4">LLM class flavin-dependent oxidoreductase</fullName>
    </submittedName>
</protein>
<dbReference type="EMBL" id="CP023445">
    <property type="protein sequence ID" value="ATE52217.1"/>
    <property type="molecule type" value="Genomic_DNA"/>
</dbReference>
<keyword evidence="5" id="KW-1185">Reference proteome</keyword>
<dbReference type="GO" id="GO:0004497">
    <property type="term" value="F:monooxygenase activity"/>
    <property type="evidence" value="ECO:0007669"/>
    <property type="project" value="UniProtKB-KW"/>
</dbReference>
<dbReference type="RefSeq" id="WP_096491246.1">
    <property type="nucleotide sequence ID" value="NZ_CP023445.1"/>
</dbReference>
<dbReference type="Proteomes" id="UP000218505">
    <property type="component" value="Chromosome"/>
</dbReference>
<dbReference type="SUPFAM" id="SSF51679">
    <property type="entry name" value="Bacterial luciferase-like"/>
    <property type="match status" value="1"/>
</dbReference>
<dbReference type="GO" id="GO:0016705">
    <property type="term" value="F:oxidoreductase activity, acting on paired donors, with incorporation or reduction of molecular oxygen"/>
    <property type="evidence" value="ECO:0007669"/>
    <property type="project" value="InterPro"/>
</dbReference>
<keyword evidence="1" id="KW-0560">Oxidoreductase</keyword>
<dbReference type="AlphaFoldDB" id="A0A290YZP7"/>
<organism evidence="4 5">
    <name type="scientific">Actinosynnema pretiosum</name>
    <dbReference type="NCBI Taxonomy" id="42197"/>
    <lineage>
        <taxon>Bacteria</taxon>
        <taxon>Bacillati</taxon>
        <taxon>Actinomycetota</taxon>
        <taxon>Actinomycetes</taxon>
        <taxon>Pseudonocardiales</taxon>
        <taxon>Pseudonocardiaceae</taxon>
        <taxon>Actinosynnema</taxon>
    </lineage>
</organism>
<dbReference type="PANTHER" id="PTHR30137">
    <property type="entry name" value="LUCIFERASE-LIKE MONOOXYGENASE"/>
    <property type="match status" value="1"/>
</dbReference>
<dbReference type="CDD" id="cd00347">
    <property type="entry name" value="Flavin_utilizing_monoxygenases"/>
    <property type="match status" value="1"/>
</dbReference>
<dbReference type="KEGG" id="apre:CNX65_01995"/>